<evidence type="ECO:0000256" key="8">
    <source>
        <dbReference type="ARBA" id="ARBA00023239"/>
    </source>
</evidence>
<reference evidence="15 16" key="1">
    <citation type="submission" date="2015-12" db="EMBL/GenBank/DDBJ databases">
        <title>Complete genome of Lacimicrobium alkaliphilum KCTC 32984.</title>
        <authorList>
            <person name="Kim S.-G."/>
            <person name="Lee Y.-J."/>
        </authorList>
    </citation>
    <scope>NUCLEOTIDE SEQUENCE [LARGE SCALE GENOMIC DNA]</scope>
    <source>
        <strain evidence="15 16">YelD216</strain>
    </source>
</reference>
<evidence type="ECO:0000256" key="2">
    <source>
        <dbReference type="ARBA" id="ARBA00012162"/>
    </source>
</evidence>
<evidence type="ECO:0000259" key="14">
    <source>
        <dbReference type="Pfam" id="PF00590"/>
    </source>
</evidence>
<dbReference type="SUPFAM" id="SSF53790">
    <property type="entry name" value="Tetrapyrrole methylase"/>
    <property type="match status" value="1"/>
</dbReference>
<keyword evidence="7" id="KW-0560">Oxidoreductase</keyword>
<evidence type="ECO:0000256" key="4">
    <source>
        <dbReference type="ARBA" id="ARBA00022603"/>
    </source>
</evidence>
<dbReference type="InterPro" id="IPR000878">
    <property type="entry name" value="4pyrrol_Mease"/>
</dbReference>
<keyword evidence="16" id="KW-1185">Reference proteome</keyword>
<dbReference type="FunFam" id="3.30.950.10:FF:000001">
    <property type="entry name" value="Siroheme synthase"/>
    <property type="match status" value="1"/>
</dbReference>
<keyword evidence="10" id="KW-0511">Multifunctional enzyme</keyword>
<comment type="similarity">
    <text evidence="1">Belongs to the precorrin methyltransferase family.</text>
</comment>
<comment type="pathway">
    <text evidence="12">Cofactor biosynthesis; adenosylcobalamin biosynthesis; precorrin-2 from uroporphyrinogen III: step 1/1.</text>
</comment>
<dbReference type="NCBIfam" id="TIGR01469">
    <property type="entry name" value="cobA_cysG_Cterm"/>
    <property type="match status" value="1"/>
</dbReference>
<protein>
    <recommendedName>
        <fullName evidence="2">uroporphyrinogen-III C-methyltransferase</fullName>
        <ecNumber evidence="2">2.1.1.107</ecNumber>
    </recommendedName>
</protein>
<dbReference type="InterPro" id="IPR050161">
    <property type="entry name" value="Siro_Cobalamin_biosynth"/>
</dbReference>
<dbReference type="UniPathway" id="UPA00262">
    <property type="reaction ID" value="UER00211"/>
</dbReference>
<dbReference type="GO" id="GO:0019354">
    <property type="term" value="P:siroheme biosynthetic process"/>
    <property type="evidence" value="ECO:0007669"/>
    <property type="project" value="UniProtKB-UniPathway"/>
</dbReference>
<dbReference type="FunFam" id="3.40.1010.10:FF:000001">
    <property type="entry name" value="Siroheme synthase"/>
    <property type="match status" value="1"/>
</dbReference>
<evidence type="ECO:0000256" key="1">
    <source>
        <dbReference type="ARBA" id="ARBA00005879"/>
    </source>
</evidence>
<name>A0A0U3B474_9ALTE</name>
<dbReference type="InterPro" id="IPR014777">
    <property type="entry name" value="4pyrrole_Mease_sub1"/>
</dbReference>
<evidence type="ECO:0000256" key="10">
    <source>
        <dbReference type="ARBA" id="ARBA00023268"/>
    </source>
</evidence>
<comment type="pathway">
    <text evidence="11">Porphyrin-containing compound metabolism; siroheme biosynthesis; precorrin-2 from uroporphyrinogen III: step 1/1.</text>
</comment>
<dbReference type="CDD" id="cd11642">
    <property type="entry name" value="SUMT"/>
    <property type="match status" value="1"/>
</dbReference>
<evidence type="ECO:0000256" key="7">
    <source>
        <dbReference type="ARBA" id="ARBA00023002"/>
    </source>
</evidence>
<evidence type="ECO:0000256" key="9">
    <source>
        <dbReference type="ARBA" id="ARBA00023244"/>
    </source>
</evidence>
<organism evidence="15 16">
    <name type="scientific">Lacimicrobium alkaliphilum</name>
    <dbReference type="NCBI Taxonomy" id="1526571"/>
    <lineage>
        <taxon>Bacteria</taxon>
        <taxon>Pseudomonadati</taxon>
        <taxon>Pseudomonadota</taxon>
        <taxon>Gammaproteobacteria</taxon>
        <taxon>Alteromonadales</taxon>
        <taxon>Alteromonadaceae</taxon>
        <taxon>Lacimicrobium</taxon>
    </lineage>
</organism>
<dbReference type="GO" id="GO:0032259">
    <property type="term" value="P:methylation"/>
    <property type="evidence" value="ECO:0007669"/>
    <property type="project" value="UniProtKB-KW"/>
</dbReference>
<evidence type="ECO:0000256" key="3">
    <source>
        <dbReference type="ARBA" id="ARBA00022573"/>
    </source>
</evidence>
<dbReference type="EMBL" id="CP013650">
    <property type="protein sequence ID" value="ALS98345.1"/>
    <property type="molecule type" value="Genomic_DNA"/>
</dbReference>
<keyword evidence="5" id="KW-0808">Transferase</keyword>
<dbReference type="GO" id="GO:0009236">
    <property type="term" value="P:cobalamin biosynthetic process"/>
    <property type="evidence" value="ECO:0007669"/>
    <property type="project" value="UniProtKB-KW"/>
</dbReference>
<evidence type="ECO:0000313" key="16">
    <source>
        <dbReference type="Proteomes" id="UP000068447"/>
    </source>
</evidence>
<evidence type="ECO:0000256" key="5">
    <source>
        <dbReference type="ARBA" id="ARBA00022679"/>
    </source>
</evidence>
<proteinExistence type="inferred from homology"/>
<dbReference type="GO" id="GO:0016829">
    <property type="term" value="F:lyase activity"/>
    <property type="evidence" value="ECO:0007669"/>
    <property type="project" value="UniProtKB-KW"/>
</dbReference>
<accession>A0A0U3B474</accession>
<sequence>MVPAANEPRGMATRSHNAAKSGGKGAVYLVGAGPGDAELLTLKALRLLQQADLVLYDDLVSADVLALIPRHVARTYVGKRCNQHSMSQVQICNLLVEKALQGNNIVRLKGGDPAIFARSTEECQALTQAGIGFAIVPGITAASGLSAGCGIALTQRDCAQSVRFITARMQQAETEPDWQALATASEQETLVFYMGLNRLELICQRLMAAGMATTMPVALVENISCADQQALYGHLDDIAKKARQSKFTGPALIVVGKVVAHRQGVNPDLLHIDALNEFTTEAIGFNRC</sequence>
<dbReference type="NCBIfam" id="NF004790">
    <property type="entry name" value="PRK06136.1"/>
    <property type="match status" value="1"/>
</dbReference>
<feature type="domain" description="Tetrapyrrole methylase" evidence="14">
    <location>
        <begin position="27"/>
        <end position="238"/>
    </location>
</feature>
<dbReference type="Proteomes" id="UP000068447">
    <property type="component" value="Chromosome"/>
</dbReference>
<dbReference type="Pfam" id="PF00590">
    <property type="entry name" value="TP_methylase"/>
    <property type="match status" value="1"/>
</dbReference>
<keyword evidence="6" id="KW-0949">S-adenosyl-L-methionine</keyword>
<dbReference type="InterPro" id="IPR006366">
    <property type="entry name" value="CobA/CysG_C"/>
</dbReference>
<evidence type="ECO:0000256" key="12">
    <source>
        <dbReference type="ARBA" id="ARBA00060548"/>
    </source>
</evidence>
<keyword evidence="4" id="KW-0489">Methyltransferase</keyword>
<dbReference type="Gene3D" id="3.40.1010.10">
    <property type="entry name" value="Cobalt-precorrin-4 Transmethylase, Domain 1"/>
    <property type="match status" value="1"/>
</dbReference>
<dbReference type="STRING" id="1526571.AT746_08820"/>
<dbReference type="PANTHER" id="PTHR45790:SF1">
    <property type="entry name" value="SIROHEME SYNTHASE"/>
    <property type="match status" value="1"/>
</dbReference>
<dbReference type="InterPro" id="IPR014776">
    <property type="entry name" value="4pyrrole_Mease_sub2"/>
</dbReference>
<dbReference type="KEGG" id="lal:AT746_08820"/>
<keyword evidence="8" id="KW-0456">Lyase</keyword>
<dbReference type="AlphaFoldDB" id="A0A0U3B474"/>
<keyword evidence="3" id="KW-0169">Cobalamin biosynthesis</keyword>
<dbReference type="GO" id="GO:0016491">
    <property type="term" value="F:oxidoreductase activity"/>
    <property type="evidence" value="ECO:0007669"/>
    <property type="project" value="UniProtKB-KW"/>
</dbReference>
<gene>
    <name evidence="15" type="ORF">AT746_08820</name>
</gene>
<dbReference type="InterPro" id="IPR003043">
    <property type="entry name" value="Uropor_MeTrfase_CS"/>
</dbReference>
<dbReference type="Gene3D" id="3.30.950.10">
    <property type="entry name" value="Methyltransferase, Cobalt-precorrin-4 Transmethylase, Domain 2"/>
    <property type="match status" value="1"/>
</dbReference>
<dbReference type="EC" id="2.1.1.107" evidence="2"/>
<dbReference type="PANTHER" id="PTHR45790">
    <property type="entry name" value="SIROHEME SYNTHASE-RELATED"/>
    <property type="match status" value="1"/>
</dbReference>
<evidence type="ECO:0000256" key="6">
    <source>
        <dbReference type="ARBA" id="ARBA00022691"/>
    </source>
</evidence>
<dbReference type="PROSITE" id="PS00839">
    <property type="entry name" value="SUMT_1"/>
    <property type="match status" value="1"/>
</dbReference>
<evidence type="ECO:0000313" key="15">
    <source>
        <dbReference type="EMBL" id="ALS98345.1"/>
    </source>
</evidence>
<dbReference type="InterPro" id="IPR035996">
    <property type="entry name" value="4pyrrol_Methylase_sf"/>
</dbReference>
<evidence type="ECO:0000256" key="13">
    <source>
        <dbReference type="SAM" id="MobiDB-lite"/>
    </source>
</evidence>
<evidence type="ECO:0000256" key="11">
    <source>
        <dbReference type="ARBA" id="ARBA00025705"/>
    </source>
</evidence>
<dbReference type="GO" id="GO:0004851">
    <property type="term" value="F:uroporphyrin-III C-methyltransferase activity"/>
    <property type="evidence" value="ECO:0007669"/>
    <property type="project" value="UniProtKB-EC"/>
</dbReference>
<keyword evidence="9" id="KW-0627">Porphyrin biosynthesis</keyword>
<feature type="region of interest" description="Disordered" evidence="13">
    <location>
        <begin position="1"/>
        <end position="21"/>
    </location>
</feature>